<evidence type="ECO:0000313" key="1">
    <source>
        <dbReference type="EMBL" id="TNN88060.1"/>
    </source>
</evidence>
<proteinExistence type="predicted"/>
<evidence type="ECO:0000313" key="2">
    <source>
        <dbReference type="Proteomes" id="UP000314294"/>
    </source>
</evidence>
<comment type="caution">
    <text evidence="1">The sequence shown here is derived from an EMBL/GenBank/DDBJ whole genome shotgun (WGS) entry which is preliminary data.</text>
</comment>
<dbReference type="EMBL" id="SRLO01000007">
    <property type="protein sequence ID" value="TNN88060.1"/>
    <property type="molecule type" value="Genomic_DNA"/>
</dbReference>
<sequence>MVDVRRSLMLVDCEAMGPTGTGRQAIDRCVLEWGPGNNTGEPGTVTGHSSCDVERLQKESWSNVHLVEK</sequence>
<reference evidence="1 2" key="1">
    <citation type="submission" date="2019-03" db="EMBL/GenBank/DDBJ databases">
        <title>First draft genome of Liparis tanakae, snailfish: a comprehensive survey of snailfish specific genes.</title>
        <authorList>
            <person name="Kim W."/>
            <person name="Song I."/>
            <person name="Jeong J.-H."/>
            <person name="Kim D."/>
            <person name="Kim S."/>
            <person name="Ryu S."/>
            <person name="Song J.Y."/>
            <person name="Lee S.K."/>
        </authorList>
    </citation>
    <scope>NUCLEOTIDE SEQUENCE [LARGE SCALE GENOMIC DNA]</scope>
    <source>
        <tissue evidence="1">Muscle</tissue>
    </source>
</reference>
<gene>
    <name evidence="1" type="ORF">EYF80_001641</name>
</gene>
<dbReference type="Proteomes" id="UP000314294">
    <property type="component" value="Unassembled WGS sequence"/>
</dbReference>
<dbReference type="AlphaFoldDB" id="A0A4Z2JD16"/>
<organism evidence="1 2">
    <name type="scientific">Liparis tanakae</name>
    <name type="common">Tanaka's snailfish</name>
    <dbReference type="NCBI Taxonomy" id="230148"/>
    <lineage>
        <taxon>Eukaryota</taxon>
        <taxon>Metazoa</taxon>
        <taxon>Chordata</taxon>
        <taxon>Craniata</taxon>
        <taxon>Vertebrata</taxon>
        <taxon>Euteleostomi</taxon>
        <taxon>Actinopterygii</taxon>
        <taxon>Neopterygii</taxon>
        <taxon>Teleostei</taxon>
        <taxon>Neoteleostei</taxon>
        <taxon>Acanthomorphata</taxon>
        <taxon>Eupercaria</taxon>
        <taxon>Perciformes</taxon>
        <taxon>Cottioidei</taxon>
        <taxon>Cottales</taxon>
        <taxon>Liparidae</taxon>
        <taxon>Liparis</taxon>
    </lineage>
</organism>
<name>A0A4Z2JD16_9TELE</name>
<keyword evidence="2" id="KW-1185">Reference proteome</keyword>
<accession>A0A4Z2JD16</accession>
<protein>
    <submittedName>
        <fullName evidence="1">Uncharacterized protein</fullName>
    </submittedName>
</protein>